<dbReference type="AlphaFoldDB" id="A0A6M3L0Z3"/>
<dbReference type="EMBL" id="MT142681">
    <property type="protein sequence ID" value="QJA87095.1"/>
    <property type="molecule type" value="Genomic_DNA"/>
</dbReference>
<proteinExistence type="predicted"/>
<name>A0A6M3L0Z3_9ZZZZ</name>
<protein>
    <submittedName>
        <fullName evidence="2">Uncharacterized protein</fullName>
    </submittedName>
</protein>
<evidence type="ECO:0000313" key="2">
    <source>
        <dbReference type="EMBL" id="QJA87095.1"/>
    </source>
</evidence>
<organism evidence="2">
    <name type="scientific">viral metagenome</name>
    <dbReference type="NCBI Taxonomy" id="1070528"/>
    <lineage>
        <taxon>unclassified sequences</taxon>
        <taxon>metagenomes</taxon>
        <taxon>organismal metagenomes</taxon>
    </lineage>
</organism>
<dbReference type="EMBL" id="MT142360">
    <property type="protein sequence ID" value="QJA78935.1"/>
    <property type="molecule type" value="Genomic_DNA"/>
</dbReference>
<sequence>MERLEEAVKLAGVRFRELSRSLMRAGSVKAVENYIISPEFVEEAEAYCRDMGWKEPEDE</sequence>
<accession>A0A6M3L0Z3</accession>
<evidence type="ECO:0000313" key="1">
    <source>
        <dbReference type="EMBL" id="QJA78935.1"/>
    </source>
</evidence>
<reference evidence="2" key="1">
    <citation type="submission" date="2020-03" db="EMBL/GenBank/DDBJ databases">
        <title>The deep terrestrial virosphere.</title>
        <authorList>
            <person name="Holmfeldt K."/>
            <person name="Nilsson E."/>
            <person name="Simone D."/>
            <person name="Lopez-Fernandez M."/>
            <person name="Wu X."/>
            <person name="de Brujin I."/>
            <person name="Lundin D."/>
            <person name="Andersson A."/>
            <person name="Bertilsson S."/>
            <person name="Dopson M."/>
        </authorList>
    </citation>
    <scope>NUCLEOTIDE SEQUENCE</scope>
    <source>
        <strain evidence="1">MM415A00966</strain>
        <strain evidence="2">MM415B03054</strain>
    </source>
</reference>
<gene>
    <name evidence="1" type="ORF">MM415A00966_0004</name>
    <name evidence="2" type="ORF">MM415B03054_0012</name>
</gene>